<dbReference type="Pfam" id="PF00082">
    <property type="entry name" value="Peptidase_S8"/>
    <property type="match status" value="1"/>
</dbReference>
<organism evidence="11 12">
    <name type="scientific">Macrophomina phaseolina (strain MS6)</name>
    <name type="common">Charcoal rot fungus</name>
    <dbReference type="NCBI Taxonomy" id="1126212"/>
    <lineage>
        <taxon>Eukaryota</taxon>
        <taxon>Fungi</taxon>
        <taxon>Dikarya</taxon>
        <taxon>Ascomycota</taxon>
        <taxon>Pezizomycotina</taxon>
        <taxon>Dothideomycetes</taxon>
        <taxon>Dothideomycetes incertae sedis</taxon>
        <taxon>Botryosphaeriales</taxon>
        <taxon>Botryosphaeriaceae</taxon>
        <taxon>Macrophomina</taxon>
    </lineage>
</organism>
<dbReference type="Gene3D" id="3.40.50.200">
    <property type="entry name" value="Peptidase S8/S53 domain"/>
    <property type="match status" value="2"/>
</dbReference>
<dbReference type="Proteomes" id="UP000007129">
    <property type="component" value="Unassembled WGS sequence"/>
</dbReference>
<dbReference type="InterPro" id="IPR010435">
    <property type="entry name" value="C5a/SBT2-like_Fn3"/>
</dbReference>
<feature type="active site" description="Charge relay system" evidence="6 7">
    <location>
        <position position="149"/>
    </location>
</feature>
<keyword evidence="2 7" id="KW-0645">Protease</keyword>
<dbReference type="InterPro" id="IPR051048">
    <property type="entry name" value="Peptidase_S8/S53_subtilisin"/>
</dbReference>
<dbReference type="PROSITE" id="PS51892">
    <property type="entry name" value="SUBTILASE"/>
    <property type="match status" value="1"/>
</dbReference>
<evidence type="ECO:0000256" key="8">
    <source>
        <dbReference type="SAM" id="MobiDB-lite"/>
    </source>
</evidence>
<feature type="domain" description="C5a peptidase/Subtilisin-like protease SBT2-like Fn3-like" evidence="10">
    <location>
        <begin position="551"/>
        <end position="669"/>
    </location>
</feature>
<protein>
    <submittedName>
        <fullName evidence="11">Peptidase S8/S53 subtilisin/kexin/sedolisin</fullName>
    </submittedName>
</protein>
<evidence type="ECO:0000256" key="1">
    <source>
        <dbReference type="ARBA" id="ARBA00011073"/>
    </source>
</evidence>
<dbReference type="EMBL" id="AHHD01000172">
    <property type="protein sequence ID" value="EKG18794.1"/>
    <property type="molecule type" value="Genomic_DNA"/>
</dbReference>
<feature type="active site" description="Charge relay system" evidence="6 7">
    <location>
        <position position="473"/>
    </location>
</feature>
<dbReference type="SUPFAM" id="SSF52743">
    <property type="entry name" value="Subtilisin-like"/>
    <property type="match status" value="1"/>
</dbReference>
<dbReference type="Gene3D" id="3.50.30.30">
    <property type="match status" value="1"/>
</dbReference>
<dbReference type="VEuPathDB" id="FungiDB:MPH_03940"/>
<dbReference type="STRING" id="1126212.K2S8Q9"/>
<dbReference type="PRINTS" id="PR00723">
    <property type="entry name" value="SUBTILISIN"/>
</dbReference>
<feature type="compositionally biased region" description="Polar residues" evidence="8">
    <location>
        <begin position="53"/>
        <end position="66"/>
    </location>
</feature>
<feature type="active site" description="Charge relay system" evidence="6 7">
    <location>
        <position position="110"/>
    </location>
</feature>
<dbReference type="InterPro" id="IPR000209">
    <property type="entry name" value="Peptidase_S8/S53_dom"/>
</dbReference>
<keyword evidence="5 7" id="KW-0720">Serine protease</keyword>
<evidence type="ECO:0000256" key="6">
    <source>
        <dbReference type="PIRSR" id="PIRSR615500-1"/>
    </source>
</evidence>
<dbReference type="AlphaFoldDB" id="K2S8Q9"/>
<gene>
    <name evidence="11" type="ORF">MPH_03940</name>
</gene>
<comment type="similarity">
    <text evidence="1 7">Belongs to the peptidase S8 family.</text>
</comment>
<dbReference type="Pfam" id="PF06280">
    <property type="entry name" value="fn3_5"/>
    <property type="match status" value="1"/>
</dbReference>
<evidence type="ECO:0000256" key="2">
    <source>
        <dbReference type="ARBA" id="ARBA00022670"/>
    </source>
</evidence>
<dbReference type="PANTHER" id="PTHR43399">
    <property type="entry name" value="SUBTILISIN-RELATED"/>
    <property type="match status" value="1"/>
</dbReference>
<dbReference type="GO" id="GO:0004252">
    <property type="term" value="F:serine-type endopeptidase activity"/>
    <property type="evidence" value="ECO:0007669"/>
    <property type="project" value="UniProtKB-UniRule"/>
</dbReference>
<reference evidence="11 12" key="1">
    <citation type="journal article" date="2012" name="BMC Genomics">
        <title>Tools to kill: Genome of one of the most destructive plant pathogenic fungi Macrophomina phaseolina.</title>
        <authorList>
            <person name="Islam M.S."/>
            <person name="Haque M.S."/>
            <person name="Islam M.M."/>
            <person name="Emdad E.M."/>
            <person name="Halim A."/>
            <person name="Hossen Q.M.M."/>
            <person name="Hossain M.Z."/>
            <person name="Ahmed B."/>
            <person name="Rahim S."/>
            <person name="Rahman M.S."/>
            <person name="Alam M.M."/>
            <person name="Hou S."/>
            <person name="Wan X."/>
            <person name="Saito J.A."/>
            <person name="Alam M."/>
        </authorList>
    </citation>
    <scope>NUCLEOTIDE SEQUENCE [LARGE SCALE GENOMIC DNA]</scope>
    <source>
        <strain evidence="11 12">MS6</strain>
    </source>
</reference>
<keyword evidence="3" id="KW-0732">Signal</keyword>
<dbReference type="eggNOG" id="KOG4266">
    <property type="taxonomic scope" value="Eukaryota"/>
</dbReference>
<accession>K2S8Q9</accession>
<evidence type="ECO:0000259" key="9">
    <source>
        <dbReference type="Pfam" id="PF00082"/>
    </source>
</evidence>
<evidence type="ECO:0000256" key="7">
    <source>
        <dbReference type="PROSITE-ProRule" id="PRU01240"/>
    </source>
</evidence>
<feature type="domain" description="Peptidase S8/S53" evidence="9">
    <location>
        <begin position="101"/>
        <end position="512"/>
    </location>
</feature>
<evidence type="ECO:0000256" key="3">
    <source>
        <dbReference type="ARBA" id="ARBA00022729"/>
    </source>
</evidence>
<dbReference type="PANTHER" id="PTHR43399:SF4">
    <property type="entry name" value="CELL WALL-ASSOCIATED PROTEASE"/>
    <property type="match status" value="1"/>
</dbReference>
<feature type="region of interest" description="Disordered" evidence="8">
    <location>
        <begin position="53"/>
        <end position="85"/>
    </location>
</feature>
<proteinExistence type="inferred from homology"/>
<name>K2S8Q9_MACPH</name>
<evidence type="ECO:0000259" key="10">
    <source>
        <dbReference type="Pfam" id="PF06280"/>
    </source>
</evidence>
<dbReference type="HOGENOM" id="CLU_003559_3_1_1"/>
<sequence length="844" mass="89405">MNYSLFKGCSFDISGAASSTVSFQRIRQLVQELPEIKNSWPLTMHQSSALTTFTGNSVSSPKSAANSPVRRATTPKPGNASTYAPHVQTGVDRLHAAGIKGKGIRIAILDGPVDYLHPALGGGQGDGFKFAYTEDFTGGTDVWGDCDVHGTFMAGILGADPTDFGVVGVAPEATIEYARVGSCGNDVMTDAVVAASLAMADRGVDIISVSNGAMLGWEEDPRAVVAQRIVESGVVYVASIGNNGRLGAFSTNAPAVGQGVLAAGNSFSMETQYYVWNGTYSVDGRTEQFVFGPYSPMQFTGPLKVWTPSLDPEDPVADGCQAPSPSVPDPNSTLVLLHYGACDFGSQIWNLVDAGAQYVLFYNRDDEPNTGFRFWENFPYRGSGIIEYELGRQWISLLREGKEVIANLASNGSFEAQVLQRPNDVSGGRMNADSSWGPTYKAEIKPVVSGPGSQVLSTFPRYIGGFGILTGTSVTTPYVAGIAALMKQVNPSLDPATISSILATTANPMMFNDGTSKPYSFLASAFQQGGGTVNAYQAVHTETIFNVSSLEFNDTLNQPAVLSFSIINSGDAQQTYTLSHIGAASVYTFPGHGSLIPSTVGSGNLAAGTTPTYASLNITPSTLTLSAGESGTITVSIAALPPLDATRLPIYSGYIAINSTNNASFTLPYGGIAAPLKSIPVLDTGANTTYLASYNMTSGDLIRLPNITTSTTNDTSSIPTFTFTYAPNATAPTSPSGAWPAIAFTLTFGSLRQAIEVVDAETLEPVVRVGRFDEASPSERAEETWWYWGGEVDNRRVLPPGVYKWRVAALRVGGDVEKREWDEVFSGPFRVEYTEGTVLPSAGS</sequence>
<evidence type="ECO:0000313" key="12">
    <source>
        <dbReference type="Proteomes" id="UP000007129"/>
    </source>
</evidence>
<evidence type="ECO:0000313" key="11">
    <source>
        <dbReference type="EMBL" id="EKG18794.1"/>
    </source>
</evidence>
<dbReference type="InterPro" id="IPR015500">
    <property type="entry name" value="Peptidase_S8_subtilisin-rel"/>
</dbReference>
<dbReference type="GO" id="GO:0006508">
    <property type="term" value="P:proteolysis"/>
    <property type="evidence" value="ECO:0007669"/>
    <property type="project" value="UniProtKB-KW"/>
</dbReference>
<dbReference type="InParanoid" id="K2S8Q9"/>
<evidence type="ECO:0000256" key="5">
    <source>
        <dbReference type="ARBA" id="ARBA00022825"/>
    </source>
</evidence>
<dbReference type="OrthoDB" id="10256524at2759"/>
<evidence type="ECO:0000256" key="4">
    <source>
        <dbReference type="ARBA" id="ARBA00022801"/>
    </source>
</evidence>
<dbReference type="InterPro" id="IPR036852">
    <property type="entry name" value="Peptidase_S8/S53_dom_sf"/>
</dbReference>
<comment type="caution">
    <text evidence="11">The sequence shown here is derived from an EMBL/GenBank/DDBJ whole genome shotgun (WGS) entry which is preliminary data.</text>
</comment>
<keyword evidence="4 7" id="KW-0378">Hydrolase</keyword>
<dbReference type="GO" id="GO:0016020">
    <property type="term" value="C:membrane"/>
    <property type="evidence" value="ECO:0007669"/>
    <property type="project" value="InterPro"/>
</dbReference>